<dbReference type="InterPro" id="IPR032675">
    <property type="entry name" value="LRR_dom_sf"/>
</dbReference>
<accession>J3LX46</accession>
<dbReference type="AlphaFoldDB" id="J3LX46"/>
<evidence type="ECO:0008006" key="3">
    <source>
        <dbReference type="Google" id="ProtNLM"/>
    </source>
</evidence>
<dbReference type="STRING" id="4533.J3LX46"/>
<dbReference type="PANTHER" id="PTHR35545">
    <property type="entry name" value="F-BOX DOMAIN-CONTAINING PROTEIN"/>
    <property type="match status" value="1"/>
</dbReference>
<dbReference type="SUPFAM" id="SSF52047">
    <property type="entry name" value="RNI-like"/>
    <property type="match status" value="1"/>
</dbReference>
<evidence type="ECO:0000313" key="1">
    <source>
        <dbReference type="EnsemblPlants" id="OB04G17210.1"/>
    </source>
</evidence>
<evidence type="ECO:0000313" key="2">
    <source>
        <dbReference type="Proteomes" id="UP000006038"/>
    </source>
</evidence>
<keyword evidence="2" id="KW-1185">Reference proteome</keyword>
<dbReference type="Proteomes" id="UP000006038">
    <property type="component" value="Chromosome 4"/>
</dbReference>
<dbReference type="PANTHER" id="PTHR35545:SF11">
    <property type="entry name" value="OS04G0376200 PROTEIN"/>
    <property type="match status" value="1"/>
</dbReference>
<dbReference type="Gramene" id="OB04G17210.1">
    <property type="protein sequence ID" value="OB04G17210.1"/>
    <property type="gene ID" value="OB04G17210"/>
</dbReference>
<proteinExistence type="predicted"/>
<reference evidence="1" key="1">
    <citation type="journal article" date="2013" name="Nat. Commun.">
        <title>Whole-genome sequencing of Oryza brachyantha reveals mechanisms underlying Oryza genome evolution.</title>
        <authorList>
            <person name="Chen J."/>
            <person name="Huang Q."/>
            <person name="Gao D."/>
            <person name="Wang J."/>
            <person name="Lang Y."/>
            <person name="Liu T."/>
            <person name="Li B."/>
            <person name="Bai Z."/>
            <person name="Luis Goicoechea J."/>
            <person name="Liang C."/>
            <person name="Chen C."/>
            <person name="Zhang W."/>
            <person name="Sun S."/>
            <person name="Liao Y."/>
            <person name="Zhang X."/>
            <person name="Yang L."/>
            <person name="Song C."/>
            <person name="Wang M."/>
            <person name="Shi J."/>
            <person name="Liu G."/>
            <person name="Liu J."/>
            <person name="Zhou H."/>
            <person name="Zhou W."/>
            <person name="Yu Q."/>
            <person name="An N."/>
            <person name="Chen Y."/>
            <person name="Cai Q."/>
            <person name="Wang B."/>
            <person name="Liu B."/>
            <person name="Min J."/>
            <person name="Huang Y."/>
            <person name="Wu H."/>
            <person name="Li Z."/>
            <person name="Zhang Y."/>
            <person name="Yin Y."/>
            <person name="Song W."/>
            <person name="Jiang J."/>
            <person name="Jackson S.A."/>
            <person name="Wing R.A."/>
            <person name="Wang J."/>
            <person name="Chen M."/>
        </authorList>
    </citation>
    <scope>NUCLEOTIDE SEQUENCE [LARGE SCALE GENOMIC DNA]</scope>
    <source>
        <strain evidence="1">cv. IRGC 101232</strain>
    </source>
</reference>
<reference evidence="1" key="2">
    <citation type="submission" date="2013-04" db="UniProtKB">
        <authorList>
            <consortium name="EnsemblPlants"/>
        </authorList>
    </citation>
    <scope>IDENTIFICATION</scope>
</reference>
<sequence length="399" mass="45535">MGCFHLLIHTAISTWGVDELEVAVKPAPRRRRNLHYFFKVEHVGDEPRRLTKLTLRNCPPAESLRHLRALTALVLHDLPKSTQTFVYDRLFTLGLPHLKKLHLKNCRCDSFVLVVSAPPSPATATAITELFVDSCSFLVIELRKAAALEDLACIDDAKPVLIQFTNAPRLTRVHLSFSASSGGGTVGDHAQYPPLIYPRRYNLSWHVRSEHMSSLAVRFTGPERWILPARITTRLLSLRRLLVADVLPTWDVSWPRLLLQAAPSLETLHIHVASQARRRTTSEDEEEHVEPGREIIWPPATFRHRRLQELVLAGFGRTLAQVRFVRYVVRACRVLRRVELLRRGGVRYDGPWEWEVVRQQQGGGGGGERHWSREEEAGIKKQILCGRSWFREDVEVVLG</sequence>
<name>J3LX46_ORYBR</name>
<dbReference type="EnsemblPlants" id="OB04G17210.1">
    <property type="protein sequence ID" value="OB04G17210.1"/>
    <property type="gene ID" value="OB04G17210"/>
</dbReference>
<dbReference type="OMA" id="PKRWILP"/>
<protein>
    <recommendedName>
        <fullName evidence="3">FBD domain-containing protein</fullName>
    </recommendedName>
</protein>
<dbReference type="Gene3D" id="3.80.10.10">
    <property type="entry name" value="Ribonuclease Inhibitor"/>
    <property type="match status" value="1"/>
</dbReference>
<dbReference type="HOGENOM" id="CLU_042356_0_0_1"/>
<organism evidence="1">
    <name type="scientific">Oryza brachyantha</name>
    <name type="common">malo sina</name>
    <dbReference type="NCBI Taxonomy" id="4533"/>
    <lineage>
        <taxon>Eukaryota</taxon>
        <taxon>Viridiplantae</taxon>
        <taxon>Streptophyta</taxon>
        <taxon>Embryophyta</taxon>
        <taxon>Tracheophyta</taxon>
        <taxon>Spermatophyta</taxon>
        <taxon>Magnoliopsida</taxon>
        <taxon>Liliopsida</taxon>
        <taxon>Poales</taxon>
        <taxon>Poaceae</taxon>
        <taxon>BOP clade</taxon>
        <taxon>Oryzoideae</taxon>
        <taxon>Oryzeae</taxon>
        <taxon>Oryzinae</taxon>
        <taxon>Oryza</taxon>
    </lineage>
</organism>